<gene>
    <name evidence="5" type="ORF">MFLAVUS_011180</name>
</gene>
<evidence type="ECO:0000313" key="6">
    <source>
        <dbReference type="Proteomes" id="UP001473302"/>
    </source>
</evidence>
<name>A0ABP9ZES9_9FUNG</name>
<feature type="compositionally biased region" description="Polar residues" evidence="3">
    <location>
        <begin position="1"/>
        <end position="18"/>
    </location>
</feature>
<comment type="caution">
    <text evidence="5">The sequence shown here is derived from an EMBL/GenBank/DDBJ whole genome shotgun (WGS) entry which is preliminary data.</text>
</comment>
<feature type="region of interest" description="Disordered" evidence="3">
    <location>
        <begin position="1"/>
        <end position="30"/>
    </location>
</feature>
<accession>A0ABP9ZES9</accession>
<comment type="subcellular location">
    <subcellularLocation>
        <location evidence="1">Nucleus</location>
    </subcellularLocation>
</comment>
<reference evidence="5 6" key="1">
    <citation type="submission" date="2024-04" db="EMBL/GenBank/DDBJ databases">
        <title>genome sequences of Mucor flavus KT1a and Helicostylum pulchrum KT1b strains isolated from the surface of a dry-aged beef.</title>
        <authorList>
            <person name="Toyotome T."/>
            <person name="Hosono M."/>
            <person name="Torimaru M."/>
            <person name="Fukuda K."/>
            <person name="Mikami N."/>
        </authorList>
    </citation>
    <scope>NUCLEOTIDE SEQUENCE [LARGE SCALE GENOMIC DNA]</scope>
    <source>
        <strain evidence="5 6">KT1a</strain>
    </source>
</reference>
<organism evidence="5 6">
    <name type="scientific">Mucor flavus</name>
    <dbReference type="NCBI Taxonomy" id="439312"/>
    <lineage>
        <taxon>Eukaryota</taxon>
        <taxon>Fungi</taxon>
        <taxon>Fungi incertae sedis</taxon>
        <taxon>Mucoromycota</taxon>
        <taxon>Mucoromycotina</taxon>
        <taxon>Mucoromycetes</taxon>
        <taxon>Mucorales</taxon>
        <taxon>Mucorineae</taxon>
        <taxon>Mucoraceae</taxon>
        <taxon>Mucor</taxon>
    </lineage>
</organism>
<dbReference type="InterPro" id="IPR016197">
    <property type="entry name" value="Chromo-like_dom_sf"/>
</dbReference>
<sequence length="129" mass="15053">MDQREVGSQSLRLISSENAVKPDSASANDTNNDFYEVQSIVSHKGNNPTNYLYRVRWKGHTEDDDTWEPSSHFPDKYHIERYWERRNSLTTSGTLRLPKTVNARHIPDRTERHDKRKSRRINASTSPAK</sequence>
<proteinExistence type="predicted"/>
<evidence type="ECO:0000313" key="5">
    <source>
        <dbReference type="EMBL" id="GAA5817630.1"/>
    </source>
</evidence>
<keyword evidence="2" id="KW-0539">Nucleus</keyword>
<evidence type="ECO:0000256" key="1">
    <source>
        <dbReference type="ARBA" id="ARBA00004123"/>
    </source>
</evidence>
<evidence type="ECO:0000256" key="3">
    <source>
        <dbReference type="SAM" id="MobiDB-lite"/>
    </source>
</evidence>
<dbReference type="EMBL" id="BAABUK010000045">
    <property type="protein sequence ID" value="GAA5817630.1"/>
    <property type="molecule type" value="Genomic_DNA"/>
</dbReference>
<keyword evidence="6" id="KW-1185">Reference proteome</keyword>
<dbReference type="SUPFAM" id="SSF54160">
    <property type="entry name" value="Chromo domain-like"/>
    <property type="match status" value="1"/>
</dbReference>
<dbReference type="InterPro" id="IPR023780">
    <property type="entry name" value="Chromo_domain"/>
</dbReference>
<dbReference type="Gene3D" id="2.40.50.40">
    <property type="match status" value="1"/>
</dbReference>
<dbReference type="Proteomes" id="UP001473302">
    <property type="component" value="Unassembled WGS sequence"/>
</dbReference>
<dbReference type="InterPro" id="IPR000953">
    <property type="entry name" value="Chromo/chromo_shadow_dom"/>
</dbReference>
<dbReference type="CDD" id="cd00024">
    <property type="entry name" value="CD_CSD"/>
    <property type="match status" value="1"/>
</dbReference>
<evidence type="ECO:0000259" key="4">
    <source>
        <dbReference type="PROSITE" id="PS50013"/>
    </source>
</evidence>
<dbReference type="InterPro" id="IPR051219">
    <property type="entry name" value="Heterochromatin_chromo-domain"/>
</dbReference>
<evidence type="ECO:0000256" key="2">
    <source>
        <dbReference type="ARBA" id="ARBA00023242"/>
    </source>
</evidence>
<feature type="region of interest" description="Disordered" evidence="3">
    <location>
        <begin position="92"/>
        <end position="129"/>
    </location>
</feature>
<dbReference type="Pfam" id="PF00385">
    <property type="entry name" value="Chromo"/>
    <property type="match status" value="1"/>
</dbReference>
<dbReference type="SMART" id="SM00298">
    <property type="entry name" value="CHROMO"/>
    <property type="match status" value="1"/>
</dbReference>
<protein>
    <recommendedName>
        <fullName evidence="4">Chromo domain-containing protein</fullName>
    </recommendedName>
</protein>
<feature type="domain" description="Chromo" evidence="4">
    <location>
        <begin position="35"/>
        <end position="94"/>
    </location>
</feature>
<dbReference type="PANTHER" id="PTHR22812">
    <property type="entry name" value="CHROMOBOX PROTEIN"/>
    <property type="match status" value="1"/>
</dbReference>
<dbReference type="PROSITE" id="PS50013">
    <property type="entry name" value="CHROMO_2"/>
    <property type="match status" value="1"/>
</dbReference>